<dbReference type="Proteomes" id="UP000013523">
    <property type="component" value="Chromosome"/>
</dbReference>
<comment type="subunit">
    <text evidence="7">The complex is composed of two ATP-binding proteins (PotA), two transmembrane proteins (PotB and PotC) and a solute-binding protein (PotD).</text>
</comment>
<dbReference type="GO" id="GO:0043190">
    <property type="term" value="C:ATP-binding cassette (ABC) transporter complex"/>
    <property type="evidence" value="ECO:0007669"/>
    <property type="project" value="InterPro"/>
</dbReference>
<keyword evidence="5 7" id="KW-1278">Translocase</keyword>
<accession>R4KC85</accession>
<dbReference type="STRING" id="86416.Clopa_2372"/>
<dbReference type="PROSITE" id="PS50893">
    <property type="entry name" value="ABC_TRANSPORTER_2"/>
    <property type="match status" value="1"/>
</dbReference>
<keyword evidence="4 7" id="KW-0067">ATP-binding</keyword>
<dbReference type="PROSITE" id="PS00211">
    <property type="entry name" value="ABC_TRANSPORTER_1"/>
    <property type="match status" value="1"/>
</dbReference>
<dbReference type="EC" id="7.6.2.11" evidence="7"/>
<evidence type="ECO:0000259" key="8">
    <source>
        <dbReference type="PROSITE" id="PS50893"/>
    </source>
</evidence>
<feature type="domain" description="ABC transporter" evidence="8">
    <location>
        <begin position="6"/>
        <end position="236"/>
    </location>
</feature>
<dbReference type="InterPro" id="IPR017871">
    <property type="entry name" value="ABC_transporter-like_CS"/>
</dbReference>
<dbReference type="Pfam" id="PF08402">
    <property type="entry name" value="TOBE_2"/>
    <property type="match status" value="1"/>
</dbReference>
<keyword evidence="10" id="KW-1185">Reference proteome</keyword>
<evidence type="ECO:0000256" key="2">
    <source>
        <dbReference type="ARBA" id="ARBA00022475"/>
    </source>
</evidence>
<proteinExistence type="inferred from homology"/>
<dbReference type="KEGG" id="cpas:Clopa_2372"/>
<dbReference type="FunFam" id="3.40.50.300:FF:000133">
    <property type="entry name" value="Spermidine/putrescine import ATP-binding protein PotA"/>
    <property type="match status" value="1"/>
</dbReference>
<evidence type="ECO:0000256" key="6">
    <source>
        <dbReference type="ARBA" id="ARBA00023136"/>
    </source>
</evidence>
<keyword evidence="1 7" id="KW-0813">Transport</keyword>
<dbReference type="InterPro" id="IPR005893">
    <property type="entry name" value="PotA-like"/>
</dbReference>
<dbReference type="InterPro" id="IPR017879">
    <property type="entry name" value="PotA_ATP-bd"/>
</dbReference>
<evidence type="ECO:0000313" key="10">
    <source>
        <dbReference type="Proteomes" id="UP000013523"/>
    </source>
</evidence>
<dbReference type="CDD" id="cd03300">
    <property type="entry name" value="ABC_PotA_N"/>
    <property type="match status" value="1"/>
</dbReference>
<dbReference type="PATRIC" id="fig|86416.3.peg.2355"/>
<sequence>MSDIILDMDKVEKRFDNLKVVDNLSLKIKEGEFLTLLGPSGCGKTTTLRMIAGFEAPSSGRILLENEHVENKQPHERNVNTVFQNYALFPHMNVFDNIAYSLKIKKVNKKEITERVNDMLSLVQLKGYEKRKPSQLSGGQRQRVAIARALINSPKVLLLDEPLGALDLKLRKQMQLELKRLQKKLGITFIYVTHDQEEALNMSDRIAVMNKGIIEQVGTPEEIYEKPKTKFVAGFIGESNLIKAYVEKEENNKFFVKIGDDIMKVENISKDIINKDVYVSVRPESVKYSIDKKPFSLKATIKEHGYSGSLIKTIATLISGQEILIYDYSKKSLLPKIGTEVWLFWESGDMTMVADG</sequence>
<name>R4KC85_CLOPA</name>
<comment type="function">
    <text evidence="7">Part of the ABC transporter complex PotABCD involved in spermidine/putrescine import. Responsible for energy coupling to the transport system.</text>
</comment>
<comment type="similarity">
    <text evidence="7">Belongs to the ABC transporter superfamily. Spermidine/putrescine importer (TC 3.A.1.11.1) family.</text>
</comment>
<dbReference type="InterPro" id="IPR003439">
    <property type="entry name" value="ABC_transporter-like_ATP-bd"/>
</dbReference>
<keyword evidence="6 7" id="KW-0472">Membrane</keyword>
<dbReference type="SUPFAM" id="SSF52540">
    <property type="entry name" value="P-loop containing nucleoside triphosphate hydrolases"/>
    <property type="match status" value="1"/>
</dbReference>
<dbReference type="NCBIfam" id="TIGR01187">
    <property type="entry name" value="potA"/>
    <property type="match status" value="1"/>
</dbReference>
<dbReference type="InterPro" id="IPR003593">
    <property type="entry name" value="AAA+_ATPase"/>
</dbReference>
<dbReference type="SMART" id="SM00382">
    <property type="entry name" value="AAA"/>
    <property type="match status" value="1"/>
</dbReference>
<gene>
    <name evidence="7" type="primary">potA</name>
    <name evidence="9" type="ORF">Clopa_2372</name>
</gene>
<dbReference type="EMBL" id="CP003261">
    <property type="protein sequence ID" value="AGK97235.1"/>
    <property type="molecule type" value="Genomic_DNA"/>
</dbReference>
<evidence type="ECO:0000256" key="4">
    <source>
        <dbReference type="ARBA" id="ARBA00022840"/>
    </source>
</evidence>
<dbReference type="Gene3D" id="2.40.50.100">
    <property type="match status" value="1"/>
</dbReference>
<dbReference type="SUPFAM" id="SSF50331">
    <property type="entry name" value="MOP-like"/>
    <property type="match status" value="1"/>
</dbReference>
<comment type="catalytic activity">
    <reaction evidence="7">
        <text>ATP + H2O + polyamine-[polyamine-binding protein]Side 1 = ADP + phosphate + polyamineSide 2 + [polyamine-binding protein]Side 1.</text>
        <dbReference type="EC" id="7.6.2.11"/>
    </reaction>
</comment>
<dbReference type="PANTHER" id="PTHR42781:SF4">
    <property type="entry name" value="SPERMIDINE_PUTRESCINE IMPORT ATP-BINDING PROTEIN POTA"/>
    <property type="match status" value="1"/>
</dbReference>
<dbReference type="InterPro" id="IPR008995">
    <property type="entry name" value="Mo/tungstate-bd_C_term_dom"/>
</dbReference>
<dbReference type="GO" id="GO:0016887">
    <property type="term" value="F:ATP hydrolysis activity"/>
    <property type="evidence" value="ECO:0007669"/>
    <property type="project" value="InterPro"/>
</dbReference>
<evidence type="ECO:0000313" key="9">
    <source>
        <dbReference type="EMBL" id="AGK97235.1"/>
    </source>
</evidence>
<dbReference type="HOGENOM" id="CLU_000604_1_1_9"/>
<dbReference type="InterPro" id="IPR013611">
    <property type="entry name" value="Transp-assoc_OB_typ2"/>
</dbReference>
<dbReference type="InterPro" id="IPR027417">
    <property type="entry name" value="P-loop_NTPase"/>
</dbReference>
<dbReference type="AlphaFoldDB" id="R4KC85"/>
<dbReference type="eggNOG" id="COG3842">
    <property type="taxonomic scope" value="Bacteria"/>
</dbReference>
<dbReference type="GO" id="GO:0005524">
    <property type="term" value="F:ATP binding"/>
    <property type="evidence" value="ECO:0007669"/>
    <property type="project" value="UniProtKB-KW"/>
</dbReference>
<dbReference type="Pfam" id="PF00005">
    <property type="entry name" value="ABC_tran"/>
    <property type="match status" value="1"/>
</dbReference>
<dbReference type="OrthoDB" id="9802264at2"/>
<evidence type="ECO:0000256" key="1">
    <source>
        <dbReference type="ARBA" id="ARBA00022448"/>
    </source>
</evidence>
<reference evidence="9 10" key="1">
    <citation type="submission" date="2012-01" db="EMBL/GenBank/DDBJ databases">
        <title>Complete sequence of chromosome of Clostridium pasteurianum BC1.</title>
        <authorList>
            <consortium name="US DOE Joint Genome Institute"/>
            <person name="Lucas S."/>
            <person name="Han J."/>
            <person name="Lapidus A."/>
            <person name="Cheng J.-F."/>
            <person name="Goodwin L."/>
            <person name="Pitluck S."/>
            <person name="Peters L."/>
            <person name="Mikhailova N."/>
            <person name="Teshima H."/>
            <person name="Detter J.C."/>
            <person name="Han C."/>
            <person name="Tapia R."/>
            <person name="Land M."/>
            <person name="Hauser L."/>
            <person name="Kyrpides N."/>
            <person name="Ivanova N."/>
            <person name="Pagani I."/>
            <person name="Dunn J."/>
            <person name="Taghavi S."/>
            <person name="Francis A."/>
            <person name="van der Lelie D."/>
            <person name="Woyke T."/>
        </authorList>
    </citation>
    <scope>NUCLEOTIDE SEQUENCE [LARGE SCALE GENOMIC DNA]</scope>
    <source>
        <strain evidence="9 10">BC1</strain>
    </source>
</reference>
<organism evidence="9 10">
    <name type="scientific">Clostridium pasteurianum BC1</name>
    <dbReference type="NCBI Taxonomy" id="86416"/>
    <lineage>
        <taxon>Bacteria</taxon>
        <taxon>Bacillati</taxon>
        <taxon>Bacillota</taxon>
        <taxon>Clostridia</taxon>
        <taxon>Eubacteriales</taxon>
        <taxon>Clostridiaceae</taxon>
        <taxon>Clostridium</taxon>
    </lineage>
</organism>
<evidence type="ECO:0000256" key="7">
    <source>
        <dbReference type="RuleBase" id="RU364083"/>
    </source>
</evidence>
<dbReference type="Gene3D" id="3.40.50.300">
    <property type="entry name" value="P-loop containing nucleotide triphosphate hydrolases"/>
    <property type="match status" value="1"/>
</dbReference>
<dbReference type="RefSeq" id="WP_015615539.1">
    <property type="nucleotide sequence ID" value="NC_021182.1"/>
</dbReference>
<dbReference type="GO" id="GO:0015594">
    <property type="term" value="F:ABC-type putrescine transporter activity"/>
    <property type="evidence" value="ECO:0007669"/>
    <property type="project" value="InterPro"/>
</dbReference>
<protein>
    <recommendedName>
        <fullName evidence="7">Spermidine/putrescine import ATP-binding protein PotA</fullName>
        <ecNumber evidence="7">7.6.2.11</ecNumber>
    </recommendedName>
</protein>
<keyword evidence="2 7" id="KW-1003">Cell membrane</keyword>
<dbReference type="PANTHER" id="PTHR42781">
    <property type="entry name" value="SPERMIDINE/PUTRESCINE IMPORT ATP-BINDING PROTEIN POTA"/>
    <property type="match status" value="1"/>
</dbReference>
<evidence type="ECO:0000256" key="3">
    <source>
        <dbReference type="ARBA" id="ARBA00022741"/>
    </source>
</evidence>
<dbReference type="InterPro" id="IPR050093">
    <property type="entry name" value="ABC_SmlMolc_Importer"/>
</dbReference>
<evidence type="ECO:0000256" key="5">
    <source>
        <dbReference type="ARBA" id="ARBA00022967"/>
    </source>
</evidence>
<keyword evidence="3 7" id="KW-0547">Nucleotide-binding</keyword>